<feature type="transmembrane region" description="Helical" evidence="1">
    <location>
        <begin position="195"/>
        <end position="215"/>
    </location>
</feature>
<keyword evidence="1" id="KW-0472">Membrane</keyword>
<dbReference type="InterPro" id="IPR025238">
    <property type="entry name" value="DUF4184"/>
</dbReference>
<gene>
    <name evidence="2" type="ORF">ACG04Q_03560</name>
</gene>
<evidence type="ECO:0000313" key="2">
    <source>
        <dbReference type="EMBL" id="MFG6460635.1"/>
    </source>
</evidence>
<dbReference type="Pfam" id="PF13803">
    <property type="entry name" value="DUF4184"/>
    <property type="match status" value="1"/>
</dbReference>
<comment type="caution">
    <text evidence="2">The sequence shown here is derived from an EMBL/GenBank/DDBJ whole genome shotgun (WGS) entry which is preliminary data.</text>
</comment>
<reference evidence="2 3" key="1">
    <citation type="submission" date="2024-08" db="EMBL/GenBank/DDBJ databases">
        <authorList>
            <person name="Lu H."/>
        </authorList>
    </citation>
    <scope>NUCLEOTIDE SEQUENCE [LARGE SCALE GENOMIC DNA]</scope>
    <source>
        <strain evidence="2 3">DXS20W</strain>
    </source>
</reference>
<feature type="transmembrane region" description="Helical" evidence="1">
    <location>
        <begin position="21"/>
        <end position="40"/>
    </location>
</feature>
<evidence type="ECO:0000256" key="1">
    <source>
        <dbReference type="SAM" id="Phobius"/>
    </source>
</evidence>
<proteinExistence type="predicted"/>
<dbReference type="Proteomes" id="UP001606302">
    <property type="component" value="Unassembled WGS sequence"/>
</dbReference>
<sequence>MPWTFAHPAAILPLRRLCPRWLSLPALTLGAMAPDMSYYIGMHGKWRSFCHTPEGILTACLPVCLLLLALLLRFAKPLTVLLAEPHRGLVRAQLQPPPHPAWRALVVAVLSVLIGAATHLVWDSFTHEGRWGAELLPELEEPLLDGLDRQFQLTHLLQHLSTAVGVAALAVVYRRALRRLPPAVPAPLDMQRRRLLLACAAVALAIGAASAWALTPATLPAYGSHRLVRSVVWSTSCFAALLAIASAAWWRRHGDA</sequence>
<name>A0ABW7GFK8_9BURK</name>
<protein>
    <submittedName>
        <fullName evidence="2">DUF4184 family protein</fullName>
    </submittedName>
</protein>
<keyword evidence="1" id="KW-1133">Transmembrane helix</keyword>
<keyword evidence="3" id="KW-1185">Reference proteome</keyword>
<feature type="transmembrane region" description="Helical" evidence="1">
    <location>
        <begin position="227"/>
        <end position="250"/>
    </location>
</feature>
<feature type="transmembrane region" description="Helical" evidence="1">
    <location>
        <begin position="156"/>
        <end position="174"/>
    </location>
</feature>
<feature type="transmembrane region" description="Helical" evidence="1">
    <location>
        <begin position="55"/>
        <end position="75"/>
    </location>
</feature>
<accession>A0ABW7GFK8</accession>
<dbReference type="EMBL" id="JBIGHX010000001">
    <property type="protein sequence ID" value="MFG6460635.1"/>
    <property type="molecule type" value="Genomic_DNA"/>
</dbReference>
<evidence type="ECO:0000313" key="3">
    <source>
        <dbReference type="Proteomes" id="UP001606302"/>
    </source>
</evidence>
<organism evidence="2 3">
    <name type="scientific">Pelomonas lactea</name>
    <dbReference type="NCBI Taxonomy" id="3299030"/>
    <lineage>
        <taxon>Bacteria</taxon>
        <taxon>Pseudomonadati</taxon>
        <taxon>Pseudomonadota</taxon>
        <taxon>Betaproteobacteria</taxon>
        <taxon>Burkholderiales</taxon>
        <taxon>Sphaerotilaceae</taxon>
        <taxon>Roseateles</taxon>
    </lineage>
</organism>
<dbReference type="RefSeq" id="WP_394509442.1">
    <property type="nucleotide sequence ID" value="NZ_JBIGHX010000001.1"/>
</dbReference>
<keyword evidence="1" id="KW-0812">Transmembrane</keyword>
<feature type="transmembrane region" description="Helical" evidence="1">
    <location>
        <begin position="101"/>
        <end position="122"/>
    </location>
</feature>